<dbReference type="Proteomes" id="UP000236731">
    <property type="component" value="Unassembled WGS sequence"/>
</dbReference>
<proteinExistence type="predicted"/>
<evidence type="ECO:0000313" key="2">
    <source>
        <dbReference type="Proteomes" id="UP000236731"/>
    </source>
</evidence>
<gene>
    <name evidence="1" type="ORF">SAMN05421877_10282</name>
</gene>
<organism evidence="1 2">
    <name type="scientific">Sphingobacterium lactis</name>
    <dbReference type="NCBI Taxonomy" id="797291"/>
    <lineage>
        <taxon>Bacteria</taxon>
        <taxon>Pseudomonadati</taxon>
        <taxon>Bacteroidota</taxon>
        <taxon>Sphingobacteriia</taxon>
        <taxon>Sphingobacteriales</taxon>
        <taxon>Sphingobacteriaceae</taxon>
        <taxon>Sphingobacterium</taxon>
    </lineage>
</organism>
<dbReference type="EMBL" id="FNUT01000002">
    <property type="protein sequence ID" value="SEF66368.1"/>
    <property type="molecule type" value="Genomic_DNA"/>
</dbReference>
<reference evidence="2" key="1">
    <citation type="submission" date="2016-10" db="EMBL/GenBank/DDBJ databases">
        <authorList>
            <person name="Varghese N."/>
            <person name="Submissions S."/>
        </authorList>
    </citation>
    <scope>NUCLEOTIDE SEQUENCE [LARGE SCALE GENOMIC DNA]</scope>
    <source>
        <strain evidence="2">DSM 22361</strain>
    </source>
</reference>
<protein>
    <submittedName>
        <fullName evidence="1">Uncharacterized protein</fullName>
    </submittedName>
</protein>
<dbReference type="AlphaFoldDB" id="A0A1H5TVY3"/>
<evidence type="ECO:0000313" key="1">
    <source>
        <dbReference type="EMBL" id="SEF66368.1"/>
    </source>
</evidence>
<sequence length="260" mass="28854">MLFLLGMVTLFASCSKDGDGEDLKNASHKLAVYNFGINLFRFTDSKVFISETPFSTWSKFSPLKSLNLKADRTQKDSLVFNVSEYVGKTLYVVTLRKKLLSDDYYSITPTLDKQSISSLKVQITEGKPNYQIGIINSEPANGTYTPDVAKLVLRVRKGTSAVADRSVYYYGTSQLWSEAIIKNIEQQVALNGKPVQKYMNKTDGAGISLIDIPINERGTVTVGGKTTKYNEHVFFVLEAGKVKFALVDANALKLDKTIAF</sequence>
<accession>A0A1H5TVY3</accession>
<keyword evidence="2" id="KW-1185">Reference proteome</keyword>
<name>A0A1H5TVY3_9SPHI</name>